<dbReference type="HOGENOM" id="CLU_047691_12_5_6"/>
<dbReference type="InterPro" id="IPR039425">
    <property type="entry name" value="RNA_pol_sigma-70-like"/>
</dbReference>
<name>A0A0B4XLD5_9GAMM</name>
<dbReference type="EMBL" id="CP004387">
    <property type="protein sequence ID" value="AJD47475.1"/>
    <property type="molecule type" value="Genomic_DNA"/>
</dbReference>
<dbReference type="STRING" id="391936.S7S_05275"/>
<dbReference type="Pfam" id="PF04542">
    <property type="entry name" value="Sigma70_r2"/>
    <property type="match status" value="1"/>
</dbReference>
<protein>
    <submittedName>
        <fullName evidence="7">Extracytoplasmic-function sigma-70 factor</fullName>
    </submittedName>
</protein>
<comment type="similarity">
    <text evidence="1">Belongs to the sigma-70 factor family. ECF subfamily.</text>
</comment>
<dbReference type="Gene3D" id="1.10.1740.10">
    <property type="match status" value="1"/>
</dbReference>
<dbReference type="InterPro" id="IPR013249">
    <property type="entry name" value="RNA_pol_sigma70_r4_t2"/>
</dbReference>
<gene>
    <name evidence="7" type="ORF">S7S_05275</name>
</gene>
<dbReference type="InterPro" id="IPR007627">
    <property type="entry name" value="RNA_pol_sigma70_r2"/>
</dbReference>
<dbReference type="NCBIfam" id="NF005448">
    <property type="entry name" value="PRK07037.1"/>
    <property type="match status" value="1"/>
</dbReference>
<dbReference type="OrthoDB" id="9797134at2"/>
<dbReference type="GO" id="GO:0016987">
    <property type="term" value="F:sigma factor activity"/>
    <property type="evidence" value="ECO:0007669"/>
    <property type="project" value="UniProtKB-KW"/>
</dbReference>
<evidence type="ECO:0000313" key="7">
    <source>
        <dbReference type="EMBL" id="AJD47475.1"/>
    </source>
</evidence>
<dbReference type="SUPFAM" id="SSF88659">
    <property type="entry name" value="Sigma3 and sigma4 domains of RNA polymerase sigma factors"/>
    <property type="match status" value="1"/>
</dbReference>
<organism evidence="7 8">
    <name type="scientific">Isoalcanivorax pacificus W11-5</name>
    <dbReference type="NCBI Taxonomy" id="391936"/>
    <lineage>
        <taxon>Bacteria</taxon>
        <taxon>Pseudomonadati</taxon>
        <taxon>Pseudomonadota</taxon>
        <taxon>Gammaproteobacteria</taxon>
        <taxon>Oceanospirillales</taxon>
        <taxon>Alcanivoracaceae</taxon>
        <taxon>Isoalcanivorax</taxon>
    </lineage>
</organism>
<dbReference type="Gene3D" id="1.10.10.10">
    <property type="entry name" value="Winged helix-like DNA-binding domain superfamily/Winged helix DNA-binding domain"/>
    <property type="match status" value="1"/>
</dbReference>
<dbReference type="InterPro" id="IPR013325">
    <property type="entry name" value="RNA_pol_sigma_r2"/>
</dbReference>
<dbReference type="InterPro" id="IPR013324">
    <property type="entry name" value="RNA_pol_sigma_r3/r4-like"/>
</dbReference>
<keyword evidence="2" id="KW-0805">Transcription regulation</keyword>
<dbReference type="GO" id="GO:0003677">
    <property type="term" value="F:DNA binding"/>
    <property type="evidence" value="ECO:0007669"/>
    <property type="project" value="InterPro"/>
</dbReference>
<evidence type="ECO:0000256" key="4">
    <source>
        <dbReference type="ARBA" id="ARBA00023163"/>
    </source>
</evidence>
<dbReference type="PANTHER" id="PTHR43133:SF63">
    <property type="entry name" value="RNA POLYMERASE SIGMA FACTOR FECI-RELATED"/>
    <property type="match status" value="1"/>
</dbReference>
<proteinExistence type="inferred from homology"/>
<accession>A0A0B4XLD5</accession>
<dbReference type="Pfam" id="PF08281">
    <property type="entry name" value="Sigma70_r4_2"/>
    <property type="match status" value="1"/>
</dbReference>
<dbReference type="InterPro" id="IPR014284">
    <property type="entry name" value="RNA_pol_sigma-70_dom"/>
</dbReference>
<dbReference type="NCBIfam" id="TIGR02937">
    <property type="entry name" value="sigma70-ECF"/>
    <property type="match status" value="1"/>
</dbReference>
<evidence type="ECO:0000256" key="2">
    <source>
        <dbReference type="ARBA" id="ARBA00023015"/>
    </source>
</evidence>
<dbReference type="SUPFAM" id="SSF88946">
    <property type="entry name" value="Sigma2 domain of RNA polymerase sigma factors"/>
    <property type="match status" value="1"/>
</dbReference>
<feature type="domain" description="RNA polymerase sigma factor 70 region 4 type 2" evidence="6">
    <location>
        <begin position="111"/>
        <end position="163"/>
    </location>
</feature>
<evidence type="ECO:0000256" key="1">
    <source>
        <dbReference type="ARBA" id="ARBA00010641"/>
    </source>
</evidence>
<sequence length="170" mass="19277">MQTSEQRAELEHIFVTHRTRLCHAAMKILGNRERADDVVHDAYLKIIETDAALEVRRPMAYAFQVVRNLAIDRHRRNAFESGVFACEEEGEHVAAPTATPEVIAISRQDLELLAQAMAQLPERTRRAFEMYRIGGETQREIAAQLGVSTTLVNFMIRDALTHCRAALYGE</sequence>
<dbReference type="AlphaFoldDB" id="A0A0B4XLD5"/>
<dbReference type="InterPro" id="IPR036388">
    <property type="entry name" value="WH-like_DNA-bd_sf"/>
</dbReference>
<dbReference type="KEGG" id="apac:S7S_05275"/>
<reference evidence="7 8" key="1">
    <citation type="journal article" date="2012" name="J. Bacteriol.">
        <title>Genome sequence of an alkane-degrading bacterium, Alcanivorax pacificus type strain W11-5, isolated from deep sea sediment.</title>
        <authorList>
            <person name="Lai Q."/>
            <person name="Shao Z."/>
        </authorList>
    </citation>
    <scope>NUCLEOTIDE SEQUENCE [LARGE SCALE GENOMIC DNA]</scope>
    <source>
        <strain evidence="7 8">W11-5</strain>
    </source>
</reference>
<dbReference type="RefSeq" id="WP_008737419.1">
    <property type="nucleotide sequence ID" value="NZ_CP004387.1"/>
</dbReference>
<dbReference type="Proteomes" id="UP000006764">
    <property type="component" value="Chromosome"/>
</dbReference>
<keyword evidence="8" id="KW-1185">Reference proteome</keyword>
<dbReference type="GO" id="GO:0006352">
    <property type="term" value="P:DNA-templated transcription initiation"/>
    <property type="evidence" value="ECO:0007669"/>
    <property type="project" value="InterPro"/>
</dbReference>
<evidence type="ECO:0000259" key="5">
    <source>
        <dbReference type="Pfam" id="PF04542"/>
    </source>
</evidence>
<evidence type="ECO:0000313" key="8">
    <source>
        <dbReference type="Proteomes" id="UP000006764"/>
    </source>
</evidence>
<keyword evidence="4" id="KW-0804">Transcription</keyword>
<keyword evidence="3" id="KW-0731">Sigma factor</keyword>
<evidence type="ECO:0000259" key="6">
    <source>
        <dbReference type="Pfam" id="PF08281"/>
    </source>
</evidence>
<evidence type="ECO:0000256" key="3">
    <source>
        <dbReference type="ARBA" id="ARBA00023082"/>
    </source>
</evidence>
<feature type="domain" description="RNA polymerase sigma-70 region 2" evidence="5">
    <location>
        <begin position="14"/>
        <end position="78"/>
    </location>
</feature>
<dbReference type="PANTHER" id="PTHR43133">
    <property type="entry name" value="RNA POLYMERASE ECF-TYPE SIGMA FACTO"/>
    <property type="match status" value="1"/>
</dbReference>